<dbReference type="AlphaFoldDB" id="A0A1E5H9M5"/>
<organism evidence="1 2">
    <name type="scientific">Enterococcus ureilyticus</name>
    <dbReference type="NCBI Taxonomy" id="1131292"/>
    <lineage>
        <taxon>Bacteria</taxon>
        <taxon>Bacillati</taxon>
        <taxon>Bacillota</taxon>
        <taxon>Bacilli</taxon>
        <taxon>Lactobacillales</taxon>
        <taxon>Enterococcaceae</taxon>
        <taxon>Enterococcus</taxon>
    </lineage>
</organism>
<evidence type="ECO:0000313" key="2">
    <source>
        <dbReference type="Proteomes" id="UP000094469"/>
    </source>
</evidence>
<evidence type="ECO:0000313" key="1">
    <source>
        <dbReference type="EMBL" id="OEG21642.1"/>
    </source>
</evidence>
<sequence length="67" mass="7477">MSGVEVVPPNDKNKSTALPDLATNQTREVLIKQHNLLKQIANSVRHVLIFAFSCLPEDFNPSPSKYN</sequence>
<keyword evidence="2" id="KW-1185">Reference proteome</keyword>
<proteinExistence type="predicted"/>
<accession>A0A1E5H9M5</accession>
<dbReference type="Proteomes" id="UP000094469">
    <property type="component" value="Unassembled WGS sequence"/>
</dbReference>
<name>A0A1E5H9M5_9ENTE</name>
<protein>
    <submittedName>
        <fullName evidence="1">Uncharacterized protein</fullName>
    </submittedName>
</protein>
<gene>
    <name evidence="1" type="ORF">BCR24_07145</name>
</gene>
<reference evidence="2" key="1">
    <citation type="submission" date="2016-09" db="EMBL/GenBank/DDBJ databases">
        <authorList>
            <person name="Gulvik C.A."/>
        </authorList>
    </citation>
    <scope>NUCLEOTIDE SEQUENCE [LARGE SCALE GENOMIC DNA]</scope>
    <source>
        <strain evidence="2">LMG 26676</strain>
    </source>
</reference>
<dbReference type="EMBL" id="MIKC01000039">
    <property type="protein sequence ID" value="OEG21642.1"/>
    <property type="molecule type" value="Genomic_DNA"/>
</dbReference>
<comment type="caution">
    <text evidence="1">The sequence shown here is derived from an EMBL/GenBank/DDBJ whole genome shotgun (WGS) entry which is preliminary data.</text>
</comment>